<dbReference type="EMBL" id="FSFA01000001">
    <property type="protein sequence ID" value="SHW87455.1"/>
    <property type="molecule type" value="Genomic_DNA"/>
</dbReference>
<evidence type="ECO:0000313" key="2">
    <source>
        <dbReference type="Proteomes" id="UP000185183"/>
    </source>
</evidence>
<protein>
    <submittedName>
        <fullName evidence="1">Uncharacterized protein</fullName>
    </submittedName>
</protein>
<sequence>MTRTPRRTLRIPDAEWDAGYLVGNAHDLTDYGTEYRATPKDADTSLTVECITGRFEDVRRLYPPTTTTSTSPHQVSIERQGNWKMASSREESDREFIASVLGPFKEVVVPPVRPVAPEAEPESKPSGLSAPGIHAMWWQLDRLGQNLAEGVVDGEVLAVDDESPDALPGPSNAPE</sequence>
<dbReference type="Proteomes" id="UP000185183">
    <property type="component" value="Unassembled WGS sequence"/>
</dbReference>
<comment type="caution">
    <text evidence="1">The sequence shown here is derived from an EMBL/GenBank/DDBJ whole genome shotgun (WGS) entry which is preliminary data.</text>
</comment>
<evidence type="ECO:0000313" key="1">
    <source>
        <dbReference type="EMBL" id="SHW87455.1"/>
    </source>
</evidence>
<organism evidence="1 2">
    <name type="scientific">Mycobacteroides abscessus subsp. bolletii</name>
    <dbReference type="NCBI Taxonomy" id="319705"/>
    <lineage>
        <taxon>Bacteria</taxon>
        <taxon>Bacillati</taxon>
        <taxon>Actinomycetota</taxon>
        <taxon>Actinomycetes</taxon>
        <taxon>Mycobacteriales</taxon>
        <taxon>Mycobacteriaceae</taxon>
        <taxon>Mycobacteroides</taxon>
        <taxon>Mycobacteroides abscessus</taxon>
    </lineage>
</organism>
<dbReference type="RefSeq" id="WP_074337759.1">
    <property type="nucleotide sequence ID" value="NZ_FSCP01000001.1"/>
</dbReference>
<accession>A0A9Q7SAT6</accession>
<gene>
    <name evidence="1" type="ORF">SAMEA2275694_00570</name>
</gene>
<dbReference type="AlphaFoldDB" id="A0A9Q7SAT6"/>
<reference evidence="1 2" key="1">
    <citation type="submission" date="2016-11" db="EMBL/GenBank/DDBJ databases">
        <authorList>
            <consortium name="Pathogen Informatics"/>
        </authorList>
    </citation>
    <scope>NUCLEOTIDE SEQUENCE [LARGE SCALE GENOMIC DNA]</scope>
    <source>
        <strain evidence="1 2">968</strain>
    </source>
</reference>
<proteinExistence type="predicted"/>
<name>A0A9Q7SAT6_9MYCO</name>